<evidence type="ECO:0000313" key="1">
    <source>
        <dbReference type="EMBL" id="KKM83144.1"/>
    </source>
</evidence>
<evidence type="ECO:0008006" key="2">
    <source>
        <dbReference type="Google" id="ProtNLM"/>
    </source>
</evidence>
<accession>A0A0F9KLX0</accession>
<gene>
    <name evidence="1" type="ORF">LCGC14_1312320</name>
</gene>
<name>A0A0F9KLX0_9ZZZZ</name>
<protein>
    <recommendedName>
        <fullName evidence="2">Protein ninG</fullName>
    </recommendedName>
</protein>
<reference evidence="1" key="1">
    <citation type="journal article" date="2015" name="Nature">
        <title>Complex archaea that bridge the gap between prokaryotes and eukaryotes.</title>
        <authorList>
            <person name="Spang A."/>
            <person name="Saw J.H."/>
            <person name="Jorgensen S.L."/>
            <person name="Zaremba-Niedzwiedzka K."/>
            <person name="Martijn J."/>
            <person name="Lind A.E."/>
            <person name="van Eijk R."/>
            <person name="Schleper C."/>
            <person name="Guy L."/>
            <person name="Ettema T.J."/>
        </authorList>
    </citation>
    <scope>NUCLEOTIDE SEQUENCE</scope>
</reference>
<comment type="caution">
    <text evidence="1">The sequence shown here is derived from an EMBL/GenBank/DDBJ whole genome shotgun (WGS) entry which is preliminary data.</text>
</comment>
<dbReference type="EMBL" id="LAZR01007758">
    <property type="protein sequence ID" value="KKM83144.1"/>
    <property type="molecule type" value="Genomic_DNA"/>
</dbReference>
<sequence length="128" mass="14958">MGKEKSYKTLRRILDNTFAKFIKARDSDDNHFKCISCGQTKPLDQFNAGHYFSRGELSIRWDEKNVNGQCISCNKWKSGNIQGYEKGIKKKWGSGVIQELEIKKMQTKKYARFEMEILIIHYKSQLNA</sequence>
<organism evidence="1">
    <name type="scientific">marine sediment metagenome</name>
    <dbReference type="NCBI Taxonomy" id="412755"/>
    <lineage>
        <taxon>unclassified sequences</taxon>
        <taxon>metagenomes</taxon>
        <taxon>ecological metagenomes</taxon>
    </lineage>
</organism>
<dbReference type="InterPro" id="IPR008713">
    <property type="entry name" value="Phage_lambda_NinG"/>
</dbReference>
<dbReference type="AlphaFoldDB" id="A0A0F9KLX0"/>
<proteinExistence type="predicted"/>
<dbReference type="Pfam" id="PF05766">
    <property type="entry name" value="NinG"/>
    <property type="match status" value="1"/>
</dbReference>